<dbReference type="Proteomes" id="UP000299102">
    <property type="component" value="Unassembled WGS sequence"/>
</dbReference>
<dbReference type="EMBL" id="BGZK01000801">
    <property type="protein sequence ID" value="GBP60995.1"/>
    <property type="molecule type" value="Genomic_DNA"/>
</dbReference>
<gene>
    <name evidence="2" type="ORF">EVAR_51760_1</name>
</gene>
<comment type="caution">
    <text evidence="2">The sequence shown here is derived from an EMBL/GenBank/DDBJ whole genome shotgun (WGS) entry which is preliminary data.</text>
</comment>
<keyword evidence="3" id="KW-1185">Reference proteome</keyword>
<sequence>MYRGRQGDSRSRHRAIYVDALILERGAAATGRDGGRAPTPPADAQRGVDGPACGPKRGLCHSNRPHNMWKGAGSVPSAFCCSRFVSKVSYSLLINCQRTPATFETAAILLARLLFRSS</sequence>
<accession>A0A4C1XFL6</accession>
<proteinExistence type="predicted"/>
<dbReference type="AlphaFoldDB" id="A0A4C1XFL6"/>
<protein>
    <submittedName>
        <fullName evidence="2">Uncharacterized protein</fullName>
    </submittedName>
</protein>
<reference evidence="2 3" key="1">
    <citation type="journal article" date="2019" name="Commun. Biol.">
        <title>The bagworm genome reveals a unique fibroin gene that provides high tensile strength.</title>
        <authorList>
            <person name="Kono N."/>
            <person name="Nakamura H."/>
            <person name="Ohtoshi R."/>
            <person name="Tomita M."/>
            <person name="Numata K."/>
            <person name="Arakawa K."/>
        </authorList>
    </citation>
    <scope>NUCLEOTIDE SEQUENCE [LARGE SCALE GENOMIC DNA]</scope>
</reference>
<evidence type="ECO:0000256" key="1">
    <source>
        <dbReference type="SAM" id="MobiDB-lite"/>
    </source>
</evidence>
<name>A0A4C1XFL6_EUMVA</name>
<evidence type="ECO:0000313" key="2">
    <source>
        <dbReference type="EMBL" id="GBP60995.1"/>
    </source>
</evidence>
<organism evidence="2 3">
    <name type="scientific">Eumeta variegata</name>
    <name type="common">Bagworm moth</name>
    <name type="synonym">Eumeta japonica</name>
    <dbReference type="NCBI Taxonomy" id="151549"/>
    <lineage>
        <taxon>Eukaryota</taxon>
        <taxon>Metazoa</taxon>
        <taxon>Ecdysozoa</taxon>
        <taxon>Arthropoda</taxon>
        <taxon>Hexapoda</taxon>
        <taxon>Insecta</taxon>
        <taxon>Pterygota</taxon>
        <taxon>Neoptera</taxon>
        <taxon>Endopterygota</taxon>
        <taxon>Lepidoptera</taxon>
        <taxon>Glossata</taxon>
        <taxon>Ditrysia</taxon>
        <taxon>Tineoidea</taxon>
        <taxon>Psychidae</taxon>
        <taxon>Oiketicinae</taxon>
        <taxon>Eumeta</taxon>
    </lineage>
</organism>
<evidence type="ECO:0000313" key="3">
    <source>
        <dbReference type="Proteomes" id="UP000299102"/>
    </source>
</evidence>
<feature type="region of interest" description="Disordered" evidence="1">
    <location>
        <begin position="29"/>
        <end position="50"/>
    </location>
</feature>